<organism evidence="13 14">
    <name type="scientific">Henningerozyma blattae (strain ATCC 34711 / CBS 6284 / DSM 70876 / NBRC 10599 / NRRL Y-10934 / UCD 77-7)</name>
    <name type="common">Yeast</name>
    <name type="synonym">Tetrapisispora blattae</name>
    <dbReference type="NCBI Taxonomy" id="1071380"/>
    <lineage>
        <taxon>Eukaryota</taxon>
        <taxon>Fungi</taxon>
        <taxon>Dikarya</taxon>
        <taxon>Ascomycota</taxon>
        <taxon>Saccharomycotina</taxon>
        <taxon>Saccharomycetes</taxon>
        <taxon>Saccharomycetales</taxon>
        <taxon>Saccharomycetaceae</taxon>
        <taxon>Henningerozyma</taxon>
    </lineage>
</organism>
<gene>
    <name evidence="13" type="primary">TBLA0A03960</name>
    <name evidence="13" type="ORF">TBLA_0A03960</name>
</gene>
<evidence type="ECO:0000313" key="13">
    <source>
        <dbReference type="EMBL" id="CCH58194.1"/>
    </source>
</evidence>
<dbReference type="Gene3D" id="3.30.160.60">
    <property type="entry name" value="Classic Zinc Finger"/>
    <property type="match status" value="2"/>
</dbReference>
<keyword evidence="5" id="KW-0862">Zinc</keyword>
<dbReference type="FunFam" id="3.30.160.60:FF:000125">
    <property type="entry name" value="Putative zinc finger protein 143"/>
    <property type="match status" value="1"/>
</dbReference>
<dbReference type="GO" id="GO:0000981">
    <property type="term" value="F:DNA-binding transcription factor activity, RNA polymerase II-specific"/>
    <property type="evidence" value="ECO:0007669"/>
    <property type="project" value="TreeGrafter"/>
</dbReference>
<evidence type="ECO:0000256" key="4">
    <source>
        <dbReference type="ARBA" id="ARBA00022771"/>
    </source>
</evidence>
<dbReference type="InterPro" id="IPR050329">
    <property type="entry name" value="GLI_C2H2-zinc-finger"/>
</dbReference>
<dbReference type="SUPFAM" id="SSF57667">
    <property type="entry name" value="beta-beta-alpha zinc fingers"/>
    <property type="match status" value="1"/>
</dbReference>
<feature type="region of interest" description="Disordered" evidence="11">
    <location>
        <begin position="280"/>
        <end position="320"/>
    </location>
</feature>
<keyword evidence="6" id="KW-0805">Transcription regulation</keyword>
<dbReference type="PROSITE" id="PS50157">
    <property type="entry name" value="ZINC_FINGER_C2H2_2"/>
    <property type="match status" value="2"/>
</dbReference>
<accession>I2GVP2</accession>
<evidence type="ECO:0000256" key="8">
    <source>
        <dbReference type="ARBA" id="ARBA00023242"/>
    </source>
</evidence>
<dbReference type="FunCoup" id="I2GVP2">
    <property type="interactions" value="631"/>
</dbReference>
<dbReference type="InParanoid" id="I2GVP2"/>
<evidence type="ECO:0000256" key="11">
    <source>
        <dbReference type="SAM" id="MobiDB-lite"/>
    </source>
</evidence>
<evidence type="ECO:0000256" key="9">
    <source>
        <dbReference type="PROSITE-ProRule" id="PRU00042"/>
    </source>
</evidence>
<sequence length="850" mass="96468">MNLTKHNPLLLSAIDDGSLLVNQNPSPSNSTQHTSVTQYHSYDTNYYQFDDLISKELNDLDIPLPITMLKDNSNHNDQKLLPSMIEFDNDPSLLNHNINENDLIPDLDWNQLQLDVLDDSNFQSINNATDSLLNSSHQRKKSHKRGPSGTAIFGFTNHNKTLSISSLANTFPKNPYTPIDLKDNNLPTGHSPFWNIPQHSINIDQNSNISSKLSGSLKNSDINESMTHSLIKQQENLLLALEKQKKLNKKLEQQLLENRLEQQKLETVFKTSYDKSVENTLNNHTTGISEQDTLKLNSRENDSTPLRPTSISPSRRIVTSNPDDAIIVTTDSKTGKYQFPPPNMVSPPPMTNTLYNGSPAKRGVQKSRSNMDNSYHSPIPFSLKYPNSIYSSSDMKDWKEEDYSELSNSFKNTNNKLQSEDPIAKEELDSFNYQQQQQLQLQSSIELSEKQDSLPNLKFFNKNDPSTGHYKNTSIFSTASTIPQIRQDDSYRSSDEDILGLGIQMPNQLLNIETPPTQNNEFANLEENLQSDINDDLQGNNLNKGKLPIKYTFQNTPIKNLILFLNKPPSNFKESNFKDPNLLGIDPYMAPTTPTGLSQKYPAFNNNNNHNIQTPKTKSLTFPEAENSQIITNEYTNNLEASPIKITRKLTTLPRGSIDKYVKELPDKLFECLYPKCHKIFKRRYNIRSHIQTHLEDRPYICDFDGCNKAFVRNHDLVRHKKSHGDKILSCKCGKKFANESDLIIHKNKIVCQAGKDYDNAITKKSPKKKFGTPGRLTESAANSPTKAVDKTSESYILFKMEEQLRLNIEQNGILQPPKLGGDTHTFFSSPPSPELSNYNSSYNCQNPFN</sequence>
<evidence type="ECO:0000256" key="10">
    <source>
        <dbReference type="SAM" id="Coils"/>
    </source>
</evidence>
<feature type="domain" description="C2H2-type" evidence="12">
    <location>
        <begin position="670"/>
        <end position="699"/>
    </location>
</feature>
<dbReference type="STRING" id="1071380.I2GVP2"/>
<dbReference type="GO" id="GO:0008270">
    <property type="term" value="F:zinc ion binding"/>
    <property type="evidence" value="ECO:0007669"/>
    <property type="project" value="UniProtKB-KW"/>
</dbReference>
<evidence type="ECO:0000256" key="7">
    <source>
        <dbReference type="ARBA" id="ARBA00023163"/>
    </source>
</evidence>
<keyword evidence="3" id="KW-0677">Repeat</keyword>
<keyword evidence="4 9" id="KW-0863">Zinc-finger</keyword>
<dbReference type="GO" id="GO:0005634">
    <property type="term" value="C:nucleus"/>
    <property type="evidence" value="ECO:0007669"/>
    <property type="project" value="UniProtKB-SubCell"/>
</dbReference>
<evidence type="ECO:0000256" key="6">
    <source>
        <dbReference type="ARBA" id="ARBA00023015"/>
    </source>
</evidence>
<evidence type="ECO:0000256" key="5">
    <source>
        <dbReference type="ARBA" id="ARBA00022833"/>
    </source>
</evidence>
<dbReference type="GeneID" id="14493068"/>
<keyword evidence="8" id="KW-0539">Nucleus</keyword>
<dbReference type="EMBL" id="HE806316">
    <property type="protein sequence ID" value="CCH58194.1"/>
    <property type="molecule type" value="Genomic_DNA"/>
</dbReference>
<feature type="region of interest" description="Disordered" evidence="11">
    <location>
        <begin position="130"/>
        <end position="152"/>
    </location>
</feature>
<proteinExistence type="predicted"/>
<dbReference type="eggNOG" id="KOG1721">
    <property type="taxonomic scope" value="Eukaryota"/>
</dbReference>
<dbReference type="RefSeq" id="XP_004177713.1">
    <property type="nucleotide sequence ID" value="XM_004177665.1"/>
</dbReference>
<feature type="region of interest" description="Disordered" evidence="11">
    <location>
        <begin position="828"/>
        <end position="850"/>
    </location>
</feature>
<keyword evidence="14" id="KW-1185">Reference proteome</keyword>
<name>I2GVP2_HENB6</name>
<evidence type="ECO:0000313" key="14">
    <source>
        <dbReference type="Proteomes" id="UP000002866"/>
    </source>
</evidence>
<reference evidence="13 14" key="1">
    <citation type="journal article" date="2011" name="Proc. Natl. Acad. Sci. U.S.A.">
        <title>Evolutionary erosion of yeast sex chromosomes by mating-type switching accidents.</title>
        <authorList>
            <person name="Gordon J.L."/>
            <person name="Armisen D."/>
            <person name="Proux-Wera E."/>
            <person name="Oheigeartaigh S.S."/>
            <person name="Byrne K.P."/>
            <person name="Wolfe K.H."/>
        </authorList>
    </citation>
    <scope>NUCLEOTIDE SEQUENCE [LARGE SCALE GENOMIC DNA]</scope>
    <source>
        <strain evidence="14">ATCC 34711 / CBS 6284 / DSM 70876 / NBRC 10599 / NRRL Y-10934 / UCD 77-7</strain>
    </source>
</reference>
<evidence type="ECO:0000256" key="2">
    <source>
        <dbReference type="ARBA" id="ARBA00022723"/>
    </source>
</evidence>
<dbReference type="FunFam" id="3.30.160.60:FF:001752">
    <property type="entry name" value="Transcriptional factor SWI5"/>
    <property type="match status" value="1"/>
</dbReference>
<dbReference type="InterPro" id="IPR013087">
    <property type="entry name" value="Znf_C2H2_type"/>
</dbReference>
<dbReference type="Proteomes" id="UP000002866">
    <property type="component" value="Chromosome 1"/>
</dbReference>
<feature type="compositionally biased region" description="Polar residues" evidence="11">
    <location>
        <begin position="303"/>
        <end position="320"/>
    </location>
</feature>
<dbReference type="PANTHER" id="PTHR19818:SF144">
    <property type="entry name" value="METALLOTHIONEIN EXPRESSION ACTIVATOR-RELATED"/>
    <property type="match status" value="1"/>
</dbReference>
<feature type="coiled-coil region" evidence="10">
    <location>
        <begin position="234"/>
        <end position="268"/>
    </location>
</feature>
<evidence type="ECO:0000256" key="1">
    <source>
        <dbReference type="ARBA" id="ARBA00004123"/>
    </source>
</evidence>
<dbReference type="PROSITE" id="PS00028">
    <property type="entry name" value="ZINC_FINGER_C2H2_1"/>
    <property type="match status" value="2"/>
</dbReference>
<dbReference type="OrthoDB" id="3437960at2759"/>
<dbReference type="SMART" id="SM00355">
    <property type="entry name" value="ZnF_C2H2"/>
    <property type="match status" value="2"/>
</dbReference>
<feature type="compositionally biased region" description="Polar residues" evidence="11">
    <location>
        <begin position="280"/>
        <end position="296"/>
    </location>
</feature>
<dbReference type="GO" id="GO:0000978">
    <property type="term" value="F:RNA polymerase II cis-regulatory region sequence-specific DNA binding"/>
    <property type="evidence" value="ECO:0007669"/>
    <property type="project" value="UniProtKB-ARBA"/>
</dbReference>
<feature type="compositionally biased region" description="Basic residues" evidence="11">
    <location>
        <begin position="137"/>
        <end position="146"/>
    </location>
</feature>
<dbReference type="HOGENOM" id="CLU_021006_0_0_1"/>
<keyword evidence="7" id="KW-0804">Transcription</keyword>
<comment type="subcellular location">
    <subcellularLocation>
        <location evidence="1">Nucleus</location>
    </subcellularLocation>
</comment>
<keyword evidence="10" id="KW-0175">Coiled coil</keyword>
<dbReference type="AlphaFoldDB" id="I2GVP2"/>
<dbReference type="InterPro" id="IPR036236">
    <property type="entry name" value="Znf_C2H2_sf"/>
</dbReference>
<dbReference type="Pfam" id="PF00096">
    <property type="entry name" value="zf-C2H2"/>
    <property type="match status" value="2"/>
</dbReference>
<dbReference type="OMA" id="FQHTPTK"/>
<evidence type="ECO:0000256" key="3">
    <source>
        <dbReference type="ARBA" id="ARBA00022737"/>
    </source>
</evidence>
<feature type="domain" description="C2H2-type" evidence="12">
    <location>
        <begin position="700"/>
        <end position="724"/>
    </location>
</feature>
<evidence type="ECO:0000259" key="12">
    <source>
        <dbReference type="PROSITE" id="PS50157"/>
    </source>
</evidence>
<dbReference type="KEGG" id="tbl:TBLA_0A03960"/>
<dbReference type="GO" id="GO:0045944">
    <property type="term" value="P:positive regulation of transcription by RNA polymerase II"/>
    <property type="evidence" value="ECO:0007669"/>
    <property type="project" value="UniProtKB-ARBA"/>
</dbReference>
<feature type="region of interest" description="Disordered" evidence="11">
    <location>
        <begin position="765"/>
        <end position="786"/>
    </location>
</feature>
<dbReference type="PANTHER" id="PTHR19818">
    <property type="entry name" value="ZINC FINGER PROTEIN ZIC AND GLI"/>
    <property type="match status" value="1"/>
</dbReference>
<protein>
    <recommendedName>
        <fullName evidence="12">C2H2-type domain-containing protein</fullName>
    </recommendedName>
</protein>
<keyword evidence="2" id="KW-0479">Metal-binding</keyword>